<feature type="transmembrane region" description="Helical" evidence="2">
    <location>
        <begin position="28"/>
        <end position="48"/>
    </location>
</feature>
<feature type="region of interest" description="Disordered" evidence="1">
    <location>
        <begin position="1"/>
        <end position="23"/>
    </location>
</feature>
<keyword evidence="2" id="KW-1133">Transmembrane helix</keyword>
<protein>
    <submittedName>
        <fullName evidence="3">Uncharacterized protein</fullName>
    </submittedName>
</protein>
<feature type="compositionally biased region" description="Polar residues" evidence="1">
    <location>
        <begin position="1"/>
        <end position="22"/>
    </location>
</feature>
<gene>
    <name evidence="3" type="ORF">Catovirus_2_14</name>
</gene>
<accession>A0A1V0SBH2</accession>
<reference evidence="3" key="1">
    <citation type="journal article" date="2017" name="Science">
        <title>Giant viruses with an expanded complement of translation system components.</title>
        <authorList>
            <person name="Schulz F."/>
            <person name="Yutin N."/>
            <person name="Ivanova N.N."/>
            <person name="Ortega D.R."/>
            <person name="Lee T.K."/>
            <person name="Vierheilig J."/>
            <person name="Daims H."/>
            <person name="Horn M."/>
            <person name="Wagner M."/>
            <person name="Jensen G.J."/>
            <person name="Kyrpides N.C."/>
            <person name="Koonin E.V."/>
            <person name="Woyke T."/>
        </authorList>
    </citation>
    <scope>NUCLEOTIDE SEQUENCE</scope>
    <source>
        <strain evidence="3">CTV1</strain>
    </source>
</reference>
<organism evidence="3">
    <name type="scientific">Catovirus CTV1</name>
    <dbReference type="NCBI Taxonomy" id="1977631"/>
    <lineage>
        <taxon>Viruses</taxon>
        <taxon>Varidnaviria</taxon>
        <taxon>Bamfordvirae</taxon>
        <taxon>Nucleocytoviricota</taxon>
        <taxon>Megaviricetes</taxon>
        <taxon>Imitervirales</taxon>
        <taxon>Mimiviridae</taxon>
        <taxon>Klosneuvirinae</taxon>
        <taxon>Catovirus</taxon>
    </lineage>
</organism>
<evidence type="ECO:0000256" key="2">
    <source>
        <dbReference type="SAM" id="Phobius"/>
    </source>
</evidence>
<sequence>MELNSSIFSQEFATNDSDTNNDNQEKSIGGLIGALSTIIAVSISLLVLKGK</sequence>
<evidence type="ECO:0000313" key="3">
    <source>
        <dbReference type="EMBL" id="ARF09065.1"/>
    </source>
</evidence>
<keyword evidence="2" id="KW-0472">Membrane</keyword>
<name>A0A1V0SBH2_9VIRU</name>
<dbReference type="EMBL" id="KY684084">
    <property type="protein sequence ID" value="ARF09065.1"/>
    <property type="molecule type" value="Genomic_DNA"/>
</dbReference>
<keyword evidence="2" id="KW-0812">Transmembrane</keyword>
<evidence type="ECO:0000256" key="1">
    <source>
        <dbReference type="SAM" id="MobiDB-lite"/>
    </source>
</evidence>
<proteinExistence type="predicted"/>